<reference evidence="3 4" key="1">
    <citation type="submission" date="2016-11" db="EMBL/GenBank/DDBJ databases">
        <authorList>
            <person name="Jaros S."/>
            <person name="Januszkiewicz K."/>
            <person name="Wedrychowicz H."/>
        </authorList>
    </citation>
    <scope>NUCLEOTIDE SEQUENCE [LARGE SCALE GENOMIC DNA]</scope>
    <source>
        <strain evidence="3 4">DSM 21864</strain>
    </source>
</reference>
<proteinExistence type="predicted"/>
<dbReference type="AlphaFoldDB" id="A0A1M6KPP1"/>
<keyword evidence="3" id="KW-0489">Methyltransferase</keyword>
<gene>
    <name evidence="3" type="ORF">SAMN05444401_3447</name>
</gene>
<dbReference type="CDD" id="cd02440">
    <property type="entry name" value="AdoMet_MTases"/>
    <property type="match status" value="1"/>
</dbReference>
<dbReference type="GO" id="GO:0008168">
    <property type="term" value="F:methyltransferase activity"/>
    <property type="evidence" value="ECO:0007669"/>
    <property type="project" value="UniProtKB-KW"/>
</dbReference>
<accession>A0A1M6KPP1</accession>
<keyword evidence="4" id="KW-1185">Reference proteome</keyword>
<dbReference type="Gene3D" id="3.40.50.150">
    <property type="entry name" value="Vaccinia Virus protein VP39"/>
    <property type="match status" value="1"/>
</dbReference>
<evidence type="ECO:0000256" key="1">
    <source>
        <dbReference type="ARBA" id="ARBA00022679"/>
    </source>
</evidence>
<keyword evidence="1 3" id="KW-0808">Transferase</keyword>
<evidence type="ECO:0000313" key="3">
    <source>
        <dbReference type="EMBL" id="SHJ60862.1"/>
    </source>
</evidence>
<dbReference type="STRING" id="1121298.SAMN05444401_3447"/>
<dbReference type="EMBL" id="FQZO01000006">
    <property type="protein sequence ID" value="SHJ60862.1"/>
    <property type="molecule type" value="Genomic_DNA"/>
</dbReference>
<dbReference type="Proteomes" id="UP000184080">
    <property type="component" value="Unassembled WGS sequence"/>
</dbReference>
<sequence length="248" mass="29571">MIKCYENLAHVYDDLIYEDIDYDKISSFIMDVINKYQIHKDKYLDIACGTGTVTALLSRSFTEVWAVDYSQDMLMEADNKLRENNIKANLIYQDMTELNLYREFNVITCVLDAVNYIHDPSKLKSFFSKVYHHLASGGIFIFDINSYYKLSSILGNNTFTYNTPELFYTWENDFEEDNLYMYLTFFIQEGEYYKRFEEEHIERAYSESYIEGILKELNFTILNKFDDYTIDSKVHSTTERIVYVLRKE</sequence>
<evidence type="ECO:0000313" key="4">
    <source>
        <dbReference type="Proteomes" id="UP000184080"/>
    </source>
</evidence>
<dbReference type="InterPro" id="IPR029063">
    <property type="entry name" value="SAM-dependent_MTases_sf"/>
</dbReference>
<dbReference type="RefSeq" id="WP_073009549.1">
    <property type="nucleotide sequence ID" value="NZ_FQZO01000006.1"/>
</dbReference>
<protein>
    <submittedName>
        <fullName evidence="3">Methyltransferase domain-containing protein</fullName>
    </submittedName>
</protein>
<name>A0A1M6KPP1_9CLOT</name>
<dbReference type="Gene3D" id="2.20.25.110">
    <property type="entry name" value="S-adenosyl-L-methionine-dependent methyltransferases"/>
    <property type="match status" value="1"/>
</dbReference>
<dbReference type="GO" id="GO:0032259">
    <property type="term" value="P:methylation"/>
    <property type="evidence" value="ECO:0007669"/>
    <property type="project" value="UniProtKB-KW"/>
</dbReference>
<dbReference type="InterPro" id="IPR041698">
    <property type="entry name" value="Methyltransf_25"/>
</dbReference>
<dbReference type="PANTHER" id="PTHR43861:SF6">
    <property type="entry name" value="METHYLTRANSFERASE TYPE 11"/>
    <property type="match status" value="1"/>
</dbReference>
<dbReference type="PANTHER" id="PTHR43861">
    <property type="entry name" value="TRANS-ACONITATE 2-METHYLTRANSFERASE-RELATED"/>
    <property type="match status" value="1"/>
</dbReference>
<evidence type="ECO:0000259" key="2">
    <source>
        <dbReference type="Pfam" id="PF13649"/>
    </source>
</evidence>
<organism evidence="3 4">
    <name type="scientific">Clostridium amylolyticum</name>
    <dbReference type="NCBI Taxonomy" id="1121298"/>
    <lineage>
        <taxon>Bacteria</taxon>
        <taxon>Bacillati</taxon>
        <taxon>Bacillota</taxon>
        <taxon>Clostridia</taxon>
        <taxon>Eubacteriales</taxon>
        <taxon>Clostridiaceae</taxon>
        <taxon>Clostridium</taxon>
    </lineage>
</organism>
<dbReference type="Pfam" id="PF13649">
    <property type="entry name" value="Methyltransf_25"/>
    <property type="match status" value="1"/>
</dbReference>
<dbReference type="OrthoDB" id="9811589at2"/>
<dbReference type="SUPFAM" id="SSF53335">
    <property type="entry name" value="S-adenosyl-L-methionine-dependent methyltransferases"/>
    <property type="match status" value="1"/>
</dbReference>
<feature type="domain" description="Methyltransferase" evidence="2">
    <location>
        <begin position="44"/>
        <end position="138"/>
    </location>
</feature>